<dbReference type="PANTHER" id="PTHR13589">
    <property type="entry name" value="CREB-REGULATED TRANSCRIPTION COACTIVATOR"/>
    <property type="match status" value="1"/>
</dbReference>
<dbReference type="GO" id="GO:0008140">
    <property type="term" value="F:cAMP response element binding protein binding"/>
    <property type="evidence" value="ECO:0007669"/>
    <property type="project" value="InterPro"/>
</dbReference>
<feature type="compositionally biased region" description="Low complexity" evidence="10">
    <location>
        <begin position="257"/>
        <end position="270"/>
    </location>
</feature>
<organism evidence="12 13">
    <name type="scientific">Panagrellus redivivus</name>
    <name type="common">Microworm</name>
    <dbReference type="NCBI Taxonomy" id="6233"/>
    <lineage>
        <taxon>Eukaryota</taxon>
        <taxon>Metazoa</taxon>
        <taxon>Ecdysozoa</taxon>
        <taxon>Nematoda</taxon>
        <taxon>Chromadorea</taxon>
        <taxon>Rhabditida</taxon>
        <taxon>Tylenchina</taxon>
        <taxon>Panagrolaimomorpha</taxon>
        <taxon>Panagrolaimoidea</taxon>
        <taxon>Panagrolaimidae</taxon>
        <taxon>Panagrellus</taxon>
    </lineage>
</organism>
<dbReference type="GO" id="GO:0051289">
    <property type="term" value="P:protein homotetramerization"/>
    <property type="evidence" value="ECO:0007669"/>
    <property type="project" value="InterPro"/>
</dbReference>
<keyword evidence="8" id="KW-0804">Transcription</keyword>
<proteinExistence type="inferred from homology"/>
<evidence type="ECO:0000256" key="3">
    <source>
        <dbReference type="ARBA" id="ARBA00007167"/>
    </source>
</evidence>
<keyword evidence="4" id="KW-0963">Cytoplasm</keyword>
<keyword evidence="7" id="KW-0010">Activator</keyword>
<dbReference type="GO" id="GO:0045944">
    <property type="term" value="P:positive regulation of transcription by RNA polymerase II"/>
    <property type="evidence" value="ECO:0007669"/>
    <property type="project" value="TreeGrafter"/>
</dbReference>
<feature type="region of interest" description="Disordered" evidence="10">
    <location>
        <begin position="455"/>
        <end position="476"/>
    </location>
</feature>
<evidence type="ECO:0000256" key="8">
    <source>
        <dbReference type="ARBA" id="ARBA00023163"/>
    </source>
</evidence>
<evidence type="ECO:0000256" key="10">
    <source>
        <dbReference type="SAM" id="MobiDB-lite"/>
    </source>
</evidence>
<dbReference type="PANTHER" id="PTHR13589:SF15">
    <property type="entry name" value="CREB-REGULATED TRANSCRIPTION COACTIVATOR, ISOFORM B"/>
    <property type="match status" value="1"/>
</dbReference>
<feature type="compositionally biased region" description="Polar residues" evidence="10">
    <location>
        <begin position="460"/>
        <end position="476"/>
    </location>
</feature>
<dbReference type="InterPro" id="IPR024786">
    <property type="entry name" value="TORC"/>
</dbReference>
<keyword evidence="9" id="KW-0539">Nucleus</keyword>
<dbReference type="Proteomes" id="UP000492821">
    <property type="component" value="Unassembled WGS sequence"/>
</dbReference>
<evidence type="ECO:0000256" key="4">
    <source>
        <dbReference type="ARBA" id="ARBA00022490"/>
    </source>
</evidence>
<comment type="similarity">
    <text evidence="3">Belongs to the TORC family.</text>
</comment>
<evidence type="ECO:0000256" key="7">
    <source>
        <dbReference type="ARBA" id="ARBA00023159"/>
    </source>
</evidence>
<feature type="compositionally biased region" description="Low complexity" evidence="10">
    <location>
        <begin position="323"/>
        <end position="372"/>
    </location>
</feature>
<evidence type="ECO:0000313" key="12">
    <source>
        <dbReference type="Proteomes" id="UP000492821"/>
    </source>
</evidence>
<evidence type="ECO:0000259" key="11">
    <source>
        <dbReference type="Pfam" id="PF12884"/>
    </source>
</evidence>
<reference evidence="12" key="1">
    <citation type="journal article" date="2013" name="Genetics">
        <title>The draft genome and transcriptome of Panagrellus redivivus are shaped by the harsh demands of a free-living lifestyle.</title>
        <authorList>
            <person name="Srinivasan J."/>
            <person name="Dillman A.R."/>
            <person name="Macchietto M.G."/>
            <person name="Heikkinen L."/>
            <person name="Lakso M."/>
            <person name="Fracchia K.M."/>
            <person name="Antoshechkin I."/>
            <person name="Mortazavi A."/>
            <person name="Wong G."/>
            <person name="Sternberg P.W."/>
        </authorList>
    </citation>
    <scope>NUCLEOTIDE SEQUENCE [LARGE SCALE GENOMIC DNA]</scope>
    <source>
        <strain evidence="12">MT8872</strain>
    </source>
</reference>
<feature type="domain" description="Transducer of regulated CREB activity N-terminal" evidence="11">
    <location>
        <begin position="5"/>
        <end position="47"/>
    </location>
</feature>
<feature type="compositionally biased region" description="Polar residues" evidence="10">
    <location>
        <begin position="309"/>
        <end position="322"/>
    </location>
</feature>
<feature type="compositionally biased region" description="Low complexity" evidence="10">
    <location>
        <begin position="298"/>
        <end position="308"/>
    </location>
</feature>
<name>A0A7E4UNI9_PANRE</name>
<dbReference type="GO" id="GO:0005737">
    <property type="term" value="C:cytoplasm"/>
    <property type="evidence" value="ECO:0007669"/>
    <property type="project" value="UniProtKB-SubCell"/>
</dbReference>
<evidence type="ECO:0000256" key="2">
    <source>
        <dbReference type="ARBA" id="ARBA00004496"/>
    </source>
</evidence>
<protein>
    <submittedName>
        <fullName evidence="13">TORC_N domain-containing protein</fullName>
    </submittedName>
</protein>
<keyword evidence="6" id="KW-0805">Transcription regulation</keyword>
<sequence>MSQSTPRKFSEKIAMMTRKQNEDQEAFRKVMNEVKPITRVPTASPTGSNSGESPVGIAPSDPLLNPTVAQQVPQHYLGSQMAWNRPGCSLPNLHSAVQQPGAEAYTGYQYWAAQPGGNGSAGGSGNIAPASSTAAGHSYAQTHHRTRSPGAQHYHPYSPNRKSNDRLAHYEQGMPQNSHLQPPDPSWGNRARSDPTIHINAMTPTHQQMYYNQQWTPGQFHAAANGMYTQQQQQQMAMQQQMQQQQQLQQQQAMQQQQAQPSEQQQQQQASAYVYPTQNGSPSYHPGSVGSAGSPYDQQQLEMQAQQQRYANMSMSSPPTTSQQAYMAAQQQHHQQQQQQQQSPNHIQYQQQQQQFQQHYHNAMMHQQQQAASAGYGPSRQNLATPAVVSESQSAPTSPAQTGDVPMQPQWPPNRHYSASPDTMDIPNIVLTGADGNLDGNLDCFQDLQDLTLDSDEFNSDQPQLDPTSESQLLNN</sequence>
<dbReference type="AlphaFoldDB" id="A0A7E4UNI9"/>
<feature type="region of interest" description="Disordered" evidence="10">
    <location>
        <begin position="32"/>
        <end position="59"/>
    </location>
</feature>
<dbReference type="GO" id="GO:0005634">
    <property type="term" value="C:nucleus"/>
    <property type="evidence" value="ECO:0007669"/>
    <property type="project" value="UniProtKB-SubCell"/>
</dbReference>
<dbReference type="Pfam" id="PF12884">
    <property type="entry name" value="TORC_N"/>
    <property type="match status" value="1"/>
</dbReference>
<evidence type="ECO:0000256" key="5">
    <source>
        <dbReference type="ARBA" id="ARBA00022553"/>
    </source>
</evidence>
<feature type="region of interest" description="Disordered" evidence="10">
    <location>
        <begin position="257"/>
        <end position="419"/>
    </location>
</feature>
<evidence type="ECO:0000256" key="9">
    <source>
        <dbReference type="ARBA" id="ARBA00023242"/>
    </source>
</evidence>
<evidence type="ECO:0000256" key="1">
    <source>
        <dbReference type="ARBA" id="ARBA00004123"/>
    </source>
</evidence>
<keyword evidence="5" id="KW-0597">Phosphoprotein</keyword>
<dbReference type="WBParaSite" id="Pan_g10888.t1">
    <property type="protein sequence ID" value="Pan_g10888.t1"/>
    <property type="gene ID" value="Pan_g10888"/>
</dbReference>
<keyword evidence="12" id="KW-1185">Reference proteome</keyword>
<comment type="subcellular location">
    <subcellularLocation>
        <location evidence="2">Cytoplasm</location>
    </subcellularLocation>
    <subcellularLocation>
        <location evidence="1">Nucleus</location>
    </subcellularLocation>
</comment>
<feature type="compositionally biased region" description="Polar residues" evidence="10">
    <location>
        <begin position="41"/>
        <end position="52"/>
    </location>
</feature>
<feature type="region of interest" description="Disordered" evidence="10">
    <location>
        <begin position="118"/>
        <end position="194"/>
    </location>
</feature>
<accession>A0A7E4UNI9</accession>
<reference evidence="13" key="2">
    <citation type="submission" date="2020-10" db="UniProtKB">
        <authorList>
            <consortium name="WormBaseParasite"/>
        </authorList>
    </citation>
    <scope>IDENTIFICATION</scope>
</reference>
<evidence type="ECO:0000313" key="13">
    <source>
        <dbReference type="WBParaSite" id="Pan_g10888.t1"/>
    </source>
</evidence>
<feature type="compositionally biased region" description="Polar residues" evidence="10">
    <location>
        <begin position="379"/>
        <end position="401"/>
    </location>
</feature>
<evidence type="ECO:0000256" key="6">
    <source>
        <dbReference type="ARBA" id="ARBA00023015"/>
    </source>
</evidence>
<dbReference type="InterPro" id="IPR024783">
    <property type="entry name" value="TORC_N"/>
</dbReference>